<comment type="caution">
    <text evidence="1">The sequence shown here is derived from an EMBL/GenBank/DDBJ whole genome shotgun (WGS) entry which is preliminary data.</text>
</comment>
<dbReference type="AlphaFoldDB" id="A0AAV7M0G6"/>
<name>A0AAV7M0G6_PLEWA</name>
<evidence type="ECO:0000313" key="2">
    <source>
        <dbReference type="Proteomes" id="UP001066276"/>
    </source>
</evidence>
<gene>
    <name evidence="1" type="ORF">NDU88_001845</name>
</gene>
<evidence type="ECO:0000313" key="1">
    <source>
        <dbReference type="EMBL" id="KAJ1096713.1"/>
    </source>
</evidence>
<protein>
    <submittedName>
        <fullName evidence="1">Uncharacterized protein</fullName>
    </submittedName>
</protein>
<accession>A0AAV7M0G6</accession>
<reference evidence="1" key="1">
    <citation type="journal article" date="2022" name="bioRxiv">
        <title>Sequencing and chromosome-scale assembly of the giantPleurodeles waltlgenome.</title>
        <authorList>
            <person name="Brown T."/>
            <person name="Elewa A."/>
            <person name="Iarovenko S."/>
            <person name="Subramanian E."/>
            <person name="Araus A.J."/>
            <person name="Petzold A."/>
            <person name="Susuki M."/>
            <person name="Suzuki K.-i.T."/>
            <person name="Hayashi T."/>
            <person name="Toyoda A."/>
            <person name="Oliveira C."/>
            <person name="Osipova E."/>
            <person name="Leigh N.D."/>
            <person name="Simon A."/>
            <person name="Yun M.H."/>
        </authorList>
    </citation>
    <scope>NUCLEOTIDE SEQUENCE</scope>
    <source>
        <strain evidence="1">20211129_DDA</strain>
        <tissue evidence="1">Liver</tissue>
    </source>
</reference>
<keyword evidence="2" id="KW-1185">Reference proteome</keyword>
<sequence length="84" mass="9593">MQCAYGEFQERQKQQLEEEYDNDSCRAPVAMKQLQRAVRKMNKMCTESGERILAIEDSAMVLERDGGAVKGQKEAHESLLVDEI</sequence>
<proteinExistence type="predicted"/>
<dbReference type="Proteomes" id="UP001066276">
    <property type="component" value="Chromosome 10"/>
</dbReference>
<dbReference type="EMBL" id="JANPWB010000014">
    <property type="protein sequence ID" value="KAJ1096713.1"/>
    <property type="molecule type" value="Genomic_DNA"/>
</dbReference>
<organism evidence="1 2">
    <name type="scientific">Pleurodeles waltl</name>
    <name type="common">Iberian ribbed newt</name>
    <dbReference type="NCBI Taxonomy" id="8319"/>
    <lineage>
        <taxon>Eukaryota</taxon>
        <taxon>Metazoa</taxon>
        <taxon>Chordata</taxon>
        <taxon>Craniata</taxon>
        <taxon>Vertebrata</taxon>
        <taxon>Euteleostomi</taxon>
        <taxon>Amphibia</taxon>
        <taxon>Batrachia</taxon>
        <taxon>Caudata</taxon>
        <taxon>Salamandroidea</taxon>
        <taxon>Salamandridae</taxon>
        <taxon>Pleurodelinae</taxon>
        <taxon>Pleurodeles</taxon>
    </lineage>
</organism>